<dbReference type="Proteomes" id="UP000217784">
    <property type="component" value="Unassembled WGS sequence"/>
</dbReference>
<keyword evidence="5 12" id="KW-0227">DNA damage</keyword>
<dbReference type="GO" id="GO:0008409">
    <property type="term" value="F:5'-3' exonuclease activity"/>
    <property type="evidence" value="ECO:0007669"/>
    <property type="project" value="UniProtKB-UniRule"/>
</dbReference>
<feature type="domain" description="XPG N-terminal" evidence="14">
    <location>
        <begin position="1"/>
        <end position="101"/>
    </location>
</feature>
<protein>
    <recommendedName>
        <fullName evidence="12">Flap endonuclease 1</fullName>
        <shortName evidence="12">FEN-1</shortName>
        <ecNumber evidence="12">3.1.-.-</ecNumber>
    </recommendedName>
    <alternativeName>
        <fullName evidence="12">Flap structure-specific endonuclease 1</fullName>
    </alternativeName>
</protein>
<dbReference type="NCBIfam" id="TIGR03674">
    <property type="entry name" value="fen_arch"/>
    <property type="match status" value="1"/>
</dbReference>
<dbReference type="Pfam" id="PF00867">
    <property type="entry name" value="XPG_I"/>
    <property type="match status" value="1"/>
</dbReference>
<keyword evidence="8 12" id="KW-0460">Magnesium</keyword>
<dbReference type="InterPro" id="IPR006086">
    <property type="entry name" value="XPG-I_dom"/>
</dbReference>
<name>A0A2A2H3W0_METBR</name>
<keyword evidence="16" id="KW-1185">Reference proteome</keyword>
<gene>
    <name evidence="12" type="primary">fen</name>
    <name evidence="15" type="ORF">ASJ80_03450</name>
</gene>
<feature type="binding site" evidence="12">
    <location>
        <position position="27"/>
    </location>
    <ligand>
        <name>Mg(2+)</name>
        <dbReference type="ChEBI" id="CHEBI:18420"/>
        <label>1</label>
    </ligand>
</feature>
<evidence type="ECO:0000256" key="8">
    <source>
        <dbReference type="ARBA" id="ARBA00022842"/>
    </source>
</evidence>
<dbReference type="GO" id="GO:0000287">
    <property type="term" value="F:magnesium ion binding"/>
    <property type="evidence" value="ECO:0007669"/>
    <property type="project" value="UniProtKB-UniRule"/>
</dbReference>
<dbReference type="GO" id="GO:0017108">
    <property type="term" value="F:5'-flap endonuclease activity"/>
    <property type="evidence" value="ECO:0007669"/>
    <property type="project" value="UniProtKB-UniRule"/>
</dbReference>
<comment type="subunit">
    <text evidence="11 12">Interacts with PCNA. PCNA stimulates the nuclease activity without altering cleavage specificity.</text>
</comment>
<evidence type="ECO:0000259" key="14">
    <source>
        <dbReference type="SMART" id="SM00485"/>
    </source>
</evidence>
<feature type="binding site" evidence="12">
    <location>
        <position position="152"/>
    </location>
    <ligand>
        <name>Mg(2+)</name>
        <dbReference type="ChEBI" id="CHEBI:18420"/>
        <label>1</label>
    </ligand>
</feature>
<evidence type="ECO:0000256" key="3">
    <source>
        <dbReference type="ARBA" id="ARBA00022723"/>
    </source>
</evidence>
<dbReference type="PROSITE" id="PS00841">
    <property type="entry name" value="XPG_1"/>
    <property type="match status" value="1"/>
</dbReference>
<dbReference type="InterPro" id="IPR019974">
    <property type="entry name" value="XPG_CS"/>
</dbReference>
<evidence type="ECO:0000313" key="15">
    <source>
        <dbReference type="EMBL" id="PAV04082.1"/>
    </source>
</evidence>
<comment type="cofactor">
    <cofactor evidence="12">
        <name>Mg(2+)</name>
        <dbReference type="ChEBI" id="CHEBI:18420"/>
    </cofactor>
    <text evidence="12">Binds 2 magnesium ions per subunit. They probably participate in the reaction catalyzed by the enzyme. May bind an additional third magnesium ion after substrate binding.</text>
</comment>
<evidence type="ECO:0000256" key="1">
    <source>
        <dbReference type="ARBA" id="ARBA00022705"/>
    </source>
</evidence>
<comment type="function">
    <text evidence="10">Structure-specific nuclease with 5'-flap endonuclease and 5'-3' exonuclease activities involved in DNA replication and repair. During DNA replication, cleaves the 5'-overhanging flap structure that is generated by displacement synthesis when DNA polymerase encounters the 5'-end of a downstream Okazaki fragment. Binds the unpaired 3'-DNA end and kinks the DNA to facilitate 5' cleavage specificity. Cleaves one nucleotide into the double-stranded DNA from the junction in flap DNA, leaving a nick for ligation. Also involved in the base excision repair (BER) pathway. Acts as a genome stabilization factor that prevents flaps from equilibrating into structures that lead to duplications and deletions. Also possesses 5'-3' exonuclease activity on nicked or gapped double-stranded DNA.</text>
</comment>
<dbReference type="InterPro" id="IPR029060">
    <property type="entry name" value="PIN-like_dom_sf"/>
</dbReference>
<dbReference type="HAMAP" id="MF_00614">
    <property type="entry name" value="Fen"/>
    <property type="match status" value="1"/>
</dbReference>
<reference evidence="15 16" key="1">
    <citation type="journal article" date="2017" name="BMC Genomics">
        <title>Genomic analysis of methanogenic archaea reveals a shift towards energy conservation.</title>
        <authorList>
            <person name="Gilmore S.P."/>
            <person name="Henske J.K."/>
            <person name="Sexton J.A."/>
            <person name="Solomon K.V."/>
            <person name="Seppala S."/>
            <person name="Yoo J.I."/>
            <person name="Huyett L.M."/>
            <person name="Pressman A."/>
            <person name="Cogan J.Z."/>
            <person name="Kivenson V."/>
            <person name="Peng X."/>
            <person name="Tan Y."/>
            <person name="Valentine D.L."/>
            <person name="O'Malley M.A."/>
        </authorList>
    </citation>
    <scope>NUCLEOTIDE SEQUENCE [LARGE SCALE GENOMIC DNA]</scope>
    <source>
        <strain evidence="15 16">M.o.H.</strain>
    </source>
</reference>
<dbReference type="CDD" id="cd09867">
    <property type="entry name" value="PIN_FEN1"/>
    <property type="match status" value="1"/>
</dbReference>
<evidence type="ECO:0000256" key="4">
    <source>
        <dbReference type="ARBA" id="ARBA00022759"/>
    </source>
</evidence>
<dbReference type="SUPFAM" id="SSF88723">
    <property type="entry name" value="PIN domain-like"/>
    <property type="match status" value="1"/>
</dbReference>
<evidence type="ECO:0000256" key="12">
    <source>
        <dbReference type="HAMAP-Rule" id="MF_00614"/>
    </source>
</evidence>
<keyword evidence="1 12" id="KW-0235">DNA replication</keyword>
<dbReference type="SMART" id="SM00485">
    <property type="entry name" value="XPGN"/>
    <property type="match status" value="1"/>
</dbReference>
<dbReference type="Gene3D" id="1.10.150.20">
    <property type="entry name" value="5' to 3' exonuclease, C-terminal subdomain"/>
    <property type="match status" value="1"/>
</dbReference>
<accession>A0A2A2H3W0</accession>
<dbReference type="SMART" id="SM00484">
    <property type="entry name" value="XPGI"/>
    <property type="match status" value="1"/>
</dbReference>
<keyword evidence="9 12" id="KW-0234">DNA repair</keyword>
<feature type="region of interest" description="N-domain" evidence="12">
    <location>
        <begin position="1"/>
        <end position="98"/>
    </location>
</feature>
<dbReference type="InterPro" id="IPR008918">
    <property type="entry name" value="HhH2"/>
</dbReference>
<dbReference type="EC" id="3.1.-.-" evidence="12"/>
<evidence type="ECO:0000256" key="2">
    <source>
        <dbReference type="ARBA" id="ARBA00022722"/>
    </source>
</evidence>
<dbReference type="InterPro" id="IPR006085">
    <property type="entry name" value="XPG_DNA_repair_N"/>
</dbReference>
<dbReference type="GO" id="GO:0006281">
    <property type="term" value="P:DNA repair"/>
    <property type="evidence" value="ECO:0007669"/>
    <property type="project" value="UniProtKB-UniRule"/>
</dbReference>
<dbReference type="EMBL" id="LMVM01000033">
    <property type="protein sequence ID" value="PAV04082.1"/>
    <property type="molecule type" value="Genomic_DNA"/>
</dbReference>
<dbReference type="Pfam" id="PF00752">
    <property type="entry name" value="XPG_N"/>
    <property type="match status" value="1"/>
</dbReference>
<feature type="binding site" evidence="12">
    <location>
        <position position="173"/>
    </location>
    <ligand>
        <name>Mg(2+)</name>
        <dbReference type="ChEBI" id="CHEBI:18420"/>
        <label>2</label>
    </ligand>
</feature>
<feature type="region of interest" description="Interaction with PCNA" evidence="12">
    <location>
        <begin position="320"/>
        <end position="328"/>
    </location>
</feature>
<comment type="function">
    <text evidence="12">Structure-specific nuclease with 5'-flap endonuclease and 5'-3' exonuclease activities involved in DNA replication and repair. During DNA replication, cleaves the 5'-overhanging flap structure that is generated by displacement synthesis when DNA polymerase encounters the 5'-end of a downstream Okazaki fragment. Binds the unpaired 3'-DNA end and kinks the DNA to facilitate 5' cleavage specificity. Cleaves one nucleotide into the double-stranded DNA from the junction in flap DNA, leaving a nick for ligation. Also involved in the base excision repair (BER) pathway. Acts as a genome stabilization factor that prevents flaps from equilibrating into structurs that lead to duplications and deletions. Also possesses 5'-3' exonuclease activity on nicked or gapped double-stranded DNA.</text>
</comment>
<dbReference type="InterPro" id="IPR006084">
    <property type="entry name" value="XPG/Rad2"/>
</dbReference>
<keyword evidence="7 12" id="KW-0269">Exonuclease</keyword>
<dbReference type="Gene3D" id="3.40.50.1010">
    <property type="entry name" value="5'-nuclease"/>
    <property type="match status" value="1"/>
</dbReference>
<keyword evidence="2 12" id="KW-0540">Nuclease</keyword>
<dbReference type="SUPFAM" id="SSF47807">
    <property type="entry name" value="5' to 3' exonuclease, C-terminal subdomain"/>
    <property type="match status" value="1"/>
</dbReference>
<keyword evidence="4 12" id="KW-0255">Endonuclease</keyword>
<dbReference type="RefSeq" id="WP_069585658.1">
    <property type="nucleotide sequence ID" value="NZ_LMVM01000033.1"/>
</dbReference>
<dbReference type="GO" id="GO:0003677">
    <property type="term" value="F:DNA binding"/>
    <property type="evidence" value="ECO:0007669"/>
    <property type="project" value="UniProtKB-UniRule"/>
</dbReference>
<dbReference type="InterPro" id="IPR036279">
    <property type="entry name" value="5-3_exonuclease_C_sf"/>
</dbReference>
<evidence type="ECO:0000256" key="6">
    <source>
        <dbReference type="ARBA" id="ARBA00022801"/>
    </source>
</evidence>
<feature type="binding site" evidence="12">
    <location>
        <position position="226"/>
    </location>
    <ligand>
        <name>Mg(2+)</name>
        <dbReference type="ChEBI" id="CHEBI:18420"/>
        <label>2</label>
    </ligand>
</feature>
<evidence type="ECO:0000256" key="5">
    <source>
        <dbReference type="ARBA" id="ARBA00022763"/>
    </source>
</evidence>
<evidence type="ECO:0000256" key="7">
    <source>
        <dbReference type="ARBA" id="ARBA00022839"/>
    </source>
</evidence>
<dbReference type="PANTHER" id="PTHR11081:SF9">
    <property type="entry name" value="FLAP ENDONUCLEASE 1"/>
    <property type="match status" value="1"/>
</dbReference>
<organism evidence="15 16">
    <name type="scientific">Methanobacterium bryantii</name>
    <dbReference type="NCBI Taxonomy" id="2161"/>
    <lineage>
        <taxon>Archaea</taxon>
        <taxon>Methanobacteriati</taxon>
        <taxon>Methanobacteriota</taxon>
        <taxon>Methanomada group</taxon>
        <taxon>Methanobacteria</taxon>
        <taxon>Methanobacteriales</taxon>
        <taxon>Methanobacteriaceae</taxon>
        <taxon>Methanobacterium</taxon>
    </lineage>
</organism>
<evidence type="ECO:0000256" key="9">
    <source>
        <dbReference type="ARBA" id="ARBA00023204"/>
    </source>
</evidence>
<sequence length="329" mass="37196">MGLKFRDIVSSHEIKLDELKGKTVALDAANTIYQFLSSIRQMDGTPLMDSQGNVTSHLSGILYRTSSLVEKGIKPIYVFDGKAHVLKKDTQDGRRQIREEAEVQWKKAVDEGRIEDARKFAMRSSRMTPDIIEGSKKLLDLMGIPYIQAISEGEAQASYMVERGDAWCVASQDYDCLLFGASRMLKNIAARGSKSRLEMINLNEILEMNGLTREQLVDVAVLVGTDFNEGIKGVGAKKGRNLIKKHGDVFKALKHLKAEMDIDPQEIRDIFLNHDFIEDYDIKWNKPDKEEAIKFLSDEHDFSADRVVSALDKLKKLNPAQKSLEQWFG</sequence>
<comment type="caution">
    <text evidence="15">The sequence shown here is derived from an EMBL/GenBank/DDBJ whole genome shotgun (WGS) entry which is preliminary data.</text>
</comment>
<dbReference type="PRINTS" id="PR00853">
    <property type="entry name" value="XPGRADSUPER"/>
</dbReference>
<evidence type="ECO:0000313" key="16">
    <source>
        <dbReference type="Proteomes" id="UP000217784"/>
    </source>
</evidence>
<comment type="similarity">
    <text evidence="12">Belongs to the XPG/RAD2 endonuclease family. FEN1 subfamily.</text>
</comment>
<keyword evidence="3 12" id="KW-0479">Metal-binding</keyword>
<dbReference type="PANTHER" id="PTHR11081">
    <property type="entry name" value="FLAP ENDONUCLEASE FAMILY MEMBER"/>
    <property type="match status" value="1"/>
</dbReference>
<dbReference type="FunFam" id="3.40.50.1010:FF:000016">
    <property type="entry name" value="Flap endonuclease 1"/>
    <property type="match status" value="1"/>
</dbReference>
<dbReference type="GO" id="GO:0043137">
    <property type="term" value="P:DNA replication, removal of RNA primer"/>
    <property type="evidence" value="ECO:0007669"/>
    <property type="project" value="UniProtKB-UniRule"/>
</dbReference>
<evidence type="ECO:0000256" key="11">
    <source>
        <dbReference type="ARBA" id="ARBA00065981"/>
    </source>
</evidence>
<feature type="binding site" evidence="12">
    <location>
        <position position="154"/>
    </location>
    <ligand>
        <name>Mg(2+)</name>
        <dbReference type="ChEBI" id="CHEBI:18420"/>
        <label>1</label>
    </ligand>
</feature>
<feature type="binding site" evidence="12">
    <location>
        <position position="80"/>
    </location>
    <ligand>
        <name>Mg(2+)</name>
        <dbReference type="ChEBI" id="CHEBI:18420"/>
        <label>1</label>
    </ligand>
</feature>
<comment type="caution">
    <text evidence="12">Lacks conserved residue(s) required for the propagation of feature annotation.</text>
</comment>
<feature type="binding site" evidence="12">
    <location>
        <position position="175"/>
    </location>
    <ligand>
        <name>Mg(2+)</name>
        <dbReference type="ChEBI" id="CHEBI:18420"/>
        <label>2</label>
    </ligand>
</feature>
<dbReference type="InterPro" id="IPR019973">
    <property type="entry name" value="Flap_endonuc_arc"/>
</dbReference>
<dbReference type="InterPro" id="IPR023426">
    <property type="entry name" value="Flap_endonuc"/>
</dbReference>
<keyword evidence="6 12" id="KW-0378">Hydrolase</keyword>
<dbReference type="SMART" id="SM00279">
    <property type="entry name" value="HhH2"/>
    <property type="match status" value="1"/>
</dbReference>
<dbReference type="AlphaFoldDB" id="A0A2A2H3W0"/>
<evidence type="ECO:0000256" key="10">
    <source>
        <dbReference type="ARBA" id="ARBA00024702"/>
    </source>
</evidence>
<evidence type="ECO:0000259" key="13">
    <source>
        <dbReference type="SMART" id="SM00484"/>
    </source>
</evidence>
<proteinExistence type="inferred from homology"/>
<feature type="domain" description="XPG-I" evidence="13">
    <location>
        <begin position="140"/>
        <end position="211"/>
    </location>
</feature>
<dbReference type="OrthoDB" id="9593at2157"/>